<dbReference type="EMBL" id="JADGJH010000332">
    <property type="protein sequence ID" value="KAJ3130964.1"/>
    <property type="molecule type" value="Genomic_DNA"/>
</dbReference>
<gene>
    <name evidence="2" type="ORF">HK100_007085</name>
</gene>
<organism evidence="2 3">
    <name type="scientific">Physocladia obscura</name>
    <dbReference type="NCBI Taxonomy" id="109957"/>
    <lineage>
        <taxon>Eukaryota</taxon>
        <taxon>Fungi</taxon>
        <taxon>Fungi incertae sedis</taxon>
        <taxon>Chytridiomycota</taxon>
        <taxon>Chytridiomycota incertae sedis</taxon>
        <taxon>Chytridiomycetes</taxon>
        <taxon>Chytridiales</taxon>
        <taxon>Chytriomycetaceae</taxon>
        <taxon>Physocladia</taxon>
    </lineage>
</organism>
<evidence type="ECO:0000313" key="3">
    <source>
        <dbReference type="Proteomes" id="UP001211907"/>
    </source>
</evidence>
<name>A0AAD5T4W0_9FUNG</name>
<reference evidence="2" key="1">
    <citation type="submission" date="2020-05" db="EMBL/GenBank/DDBJ databases">
        <title>Phylogenomic resolution of chytrid fungi.</title>
        <authorList>
            <person name="Stajich J.E."/>
            <person name="Amses K."/>
            <person name="Simmons R."/>
            <person name="Seto K."/>
            <person name="Myers J."/>
            <person name="Bonds A."/>
            <person name="Quandt C.A."/>
            <person name="Barry K."/>
            <person name="Liu P."/>
            <person name="Grigoriev I."/>
            <person name="Longcore J.E."/>
            <person name="James T.Y."/>
        </authorList>
    </citation>
    <scope>NUCLEOTIDE SEQUENCE</scope>
    <source>
        <strain evidence="2">JEL0513</strain>
    </source>
</reference>
<evidence type="ECO:0000256" key="1">
    <source>
        <dbReference type="SAM" id="MobiDB-lite"/>
    </source>
</evidence>
<feature type="region of interest" description="Disordered" evidence="1">
    <location>
        <begin position="27"/>
        <end position="47"/>
    </location>
</feature>
<accession>A0AAD5T4W0</accession>
<feature type="region of interest" description="Disordered" evidence="1">
    <location>
        <begin position="109"/>
        <end position="128"/>
    </location>
</feature>
<proteinExistence type="predicted"/>
<keyword evidence="3" id="KW-1185">Reference proteome</keyword>
<evidence type="ECO:0000313" key="2">
    <source>
        <dbReference type="EMBL" id="KAJ3130964.1"/>
    </source>
</evidence>
<comment type="caution">
    <text evidence="2">The sequence shown here is derived from an EMBL/GenBank/DDBJ whole genome shotgun (WGS) entry which is preliminary data.</text>
</comment>
<dbReference type="AlphaFoldDB" id="A0AAD5T4W0"/>
<protein>
    <submittedName>
        <fullName evidence="2">Uncharacterized protein</fullName>
    </submittedName>
</protein>
<dbReference type="Proteomes" id="UP001211907">
    <property type="component" value="Unassembled WGS sequence"/>
</dbReference>
<sequence>MQKHNVHHQHEPNISDKYGNELADILQGGAEPNGVDDGDAGSPAVHRVGSANCRRGADCGHHRGRRRGRVVDGRRVDRVVGCHLGHRLPDFDNRKVRRLDSRCWCRSETKPTKPSKYMPDFDDDDAPEQQQQGMQKWESAYKRSWEVLEEDNDGSIAGAVALLAREKLKRRRKAANKDSGALPVHRGIIR</sequence>
<feature type="region of interest" description="Disordered" evidence="1">
    <location>
        <begin position="170"/>
        <end position="190"/>
    </location>
</feature>